<accession>A0A151UGE6</accession>
<keyword evidence="2" id="KW-1185">Reference proteome</keyword>
<dbReference type="EMBL" id="AGCT01047667">
    <property type="protein sequence ID" value="KYP78318.1"/>
    <property type="molecule type" value="Genomic_DNA"/>
</dbReference>
<organism evidence="1 2">
    <name type="scientific">Cajanus cajan</name>
    <name type="common">Pigeon pea</name>
    <name type="synonym">Cajanus indicus</name>
    <dbReference type="NCBI Taxonomy" id="3821"/>
    <lineage>
        <taxon>Eukaryota</taxon>
        <taxon>Viridiplantae</taxon>
        <taxon>Streptophyta</taxon>
        <taxon>Embryophyta</taxon>
        <taxon>Tracheophyta</taxon>
        <taxon>Spermatophyta</taxon>
        <taxon>Magnoliopsida</taxon>
        <taxon>eudicotyledons</taxon>
        <taxon>Gunneridae</taxon>
        <taxon>Pentapetalae</taxon>
        <taxon>rosids</taxon>
        <taxon>fabids</taxon>
        <taxon>Fabales</taxon>
        <taxon>Fabaceae</taxon>
        <taxon>Papilionoideae</taxon>
        <taxon>50 kb inversion clade</taxon>
        <taxon>NPAAA clade</taxon>
        <taxon>indigoferoid/millettioid clade</taxon>
        <taxon>Phaseoleae</taxon>
        <taxon>Cajanus</taxon>
    </lineage>
</organism>
<dbReference type="Gene3D" id="2.40.70.10">
    <property type="entry name" value="Acid Proteases"/>
    <property type="match status" value="1"/>
</dbReference>
<dbReference type="PANTHER" id="PTHR33067:SF9">
    <property type="entry name" value="RNA-DIRECTED DNA POLYMERASE"/>
    <property type="match status" value="1"/>
</dbReference>
<dbReference type="InterPro" id="IPR021109">
    <property type="entry name" value="Peptidase_aspartic_dom_sf"/>
</dbReference>
<dbReference type="PANTHER" id="PTHR33067">
    <property type="entry name" value="RNA-DIRECTED DNA POLYMERASE-RELATED"/>
    <property type="match status" value="1"/>
</dbReference>
<proteinExistence type="predicted"/>
<reference evidence="1" key="1">
    <citation type="journal article" date="2012" name="Nat. Biotechnol.">
        <title>Draft genome sequence of pigeonpea (Cajanus cajan), an orphan legume crop of resource-poor farmers.</title>
        <authorList>
            <person name="Varshney R.K."/>
            <person name="Chen W."/>
            <person name="Li Y."/>
            <person name="Bharti A.K."/>
            <person name="Saxena R.K."/>
            <person name="Schlueter J.A."/>
            <person name="Donoghue M.T."/>
            <person name="Azam S."/>
            <person name="Fan G."/>
            <person name="Whaley A.M."/>
            <person name="Farmer A.D."/>
            <person name="Sheridan J."/>
            <person name="Iwata A."/>
            <person name="Tuteja R."/>
            <person name="Penmetsa R.V."/>
            <person name="Wu W."/>
            <person name="Upadhyaya H.D."/>
            <person name="Yang S.P."/>
            <person name="Shah T."/>
            <person name="Saxena K.B."/>
            <person name="Michael T."/>
            <person name="McCombie W.R."/>
            <person name="Yang B."/>
            <person name="Zhang G."/>
            <person name="Yang H."/>
            <person name="Wang J."/>
            <person name="Spillane C."/>
            <person name="Cook D.R."/>
            <person name="May G.D."/>
            <person name="Xu X."/>
            <person name="Jackson S.A."/>
        </authorList>
    </citation>
    <scope>NUCLEOTIDE SEQUENCE [LARGE SCALE GENOMIC DNA]</scope>
</reference>
<comment type="caution">
    <text evidence="1">The sequence shown here is derived from an EMBL/GenBank/DDBJ whole genome shotgun (WGS) entry which is preliminary data.</text>
</comment>
<name>A0A151UGE6_CAJCA</name>
<evidence type="ECO:0000313" key="1">
    <source>
        <dbReference type="EMBL" id="KYP78318.1"/>
    </source>
</evidence>
<dbReference type="Proteomes" id="UP000075243">
    <property type="component" value="Unassembled WGS sequence"/>
</dbReference>
<dbReference type="Gramene" id="C.cajan_43509.t">
    <property type="protein sequence ID" value="C.cajan_43509.t"/>
    <property type="gene ID" value="C.cajan_43509"/>
</dbReference>
<protein>
    <submittedName>
        <fullName evidence="1">Uncharacterized protein</fullName>
    </submittedName>
</protein>
<gene>
    <name evidence="1" type="ORF">KK1_046767</name>
</gene>
<sequence length="130" mass="14391">MGRNDSTLISKSVPHIHEKCKDPGTFCIPCIIGNSKFENSMLDLGASINVMPLSIFKSLSLGPLQPTGVVIHLNRIERVEDEKILPIQDDFHDENLLTISIPSPTPWFANIVNYVVEEMSLLDPTSLPPP</sequence>
<evidence type="ECO:0000313" key="2">
    <source>
        <dbReference type="Proteomes" id="UP000075243"/>
    </source>
</evidence>
<dbReference type="AlphaFoldDB" id="A0A151UGE6"/>